<reference evidence="2" key="2">
    <citation type="journal article" date="2015" name="Data Brief">
        <title>Shoot transcriptome of the giant reed, Arundo donax.</title>
        <authorList>
            <person name="Barrero R.A."/>
            <person name="Guerrero F.D."/>
            <person name="Moolhuijzen P."/>
            <person name="Goolsby J.A."/>
            <person name="Tidwell J."/>
            <person name="Bellgard S.E."/>
            <person name="Bellgard M.I."/>
        </authorList>
    </citation>
    <scope>NUCLEOTIDE SEQUENCE</scope>
    <source>
        <tissue evidence="2">Shoot tissue taken approximately 20 cm above the soil surface</tissue>
    </source>
</reference>
<keyword evidence="1" id="KW-1133">Transmembrane helix</keyword>
<accession>A0A0A9F4Y7</accession>
<proteinExistence type="predicted"/>
<evidence type="ECO:0000313" key="2">
    <source>
        <dbReference type="EMBL" id="JAE05191.1"/>
    </source>
</evidence>
<sequence length="60" mass="6861">MASRRRTLLKVIILGDSGVGKTSLMNQYPAIRIISGRSRWDFVFYIVFFPAMVVVCFVFS</sequence>
<name>A0A0A9F4Y7_ARUDO</name>
<keyword evidence="1" id="KW-0472">Membrane</keyword>
<dbReference type="AlphaFoldDB" id="A0A0A9F4Y7"/>
<dbReference type="Gene3D" id="3.40.50.300">
    <property type="entry name" value="P-loop containing nucleotide triphosphate hydrolases"/>
    <property type="match status" value="1"/>
</dbReference>
<keyword evidence="1" id="KW-0812">Transmembrane</keyword>
<dbReference type="SUPFAM" id="SSF52540">
    <property type="entry name" value="P-loop containing nucleoside triphosphate hydrolases"/>
    <property type="match status" value="1"/>
</dbReference>
<reference evidence="2" key="1">
    <citation type="submission" date="2014-09" db="EMBL/GenBank/DDBJ databases">
        <authorList>
            <person name="Magalhaes I.L.F."/>
            <person name="Oliveira U."/>
            <person name="Santos F.R."/>
            <person name="Vidigal T.H.D.A."/>
            <person name="Brescovit A.D."/>
            <person name="Santos A.J."/>
        </authorList>
    </citation>
    <scope>NUCLEOTIDE SEQUENCE</scope>
    <source>
        <tissue evidence="2">Shoot tissue taken approximately 20 cm above the soil surface</tissue>
    </source>
</reference>
<dbReference type="InterPro" id="IPR027417">
    <property type="entry name" value="P-loop_NTPase"/>
</dbReference>
<protein>
    <submittedName>
        <fullName evidence="2">Uncharacterized protein</fullName>
    </submittedName>
</protein>
<feature type="transmembrane region" description="Helical" evidence="1">
    <location>
        <begin position="42"/>
        <end position="59"/>
    </location>
</feature>
<organism evidence="2">
    <name type="scientific">Arundo donax</name>
    <name type="common">Giant reed</name>
    <name type="synonym">Donax arundinaceus</name>
    <dbReference type="NCBI Taxonomy" id="35708"/>
    <lineage>
        <taxon>Eukaryota</taxon>
        <taxon>Viridiplantae</taxon>
        <taxon>Streptophyta</taxon>
        <taxon>Embryophyta</taxon>
        <taxon>Tracheophyta</taxon>
        <taxon>Spermatophyta</taxon>
        <taxon>Magnoliopsida</taxon>
        <taxon>Liliopsida</taxon>
        <taxon>Poales</taxon>
        <taxon>Poaceae</taxon>
        <taxon>PACMAD clade</taxon>
        <taxon>Arundinoideae</taxon>
        <taxon>Arundineae</taxon>
        <taxon>Arundo</taxon>
    </lineage>
</organism>
<dbReference type="EMBL" id="GBRH01192705">
    <property type="protein sequence ID" value="JAE05191.1"/>
    <property type="molecule type" value="Transcribed_RNA"/>
</dbReference>
<evidence type="ECO:0000256" key="1">
    <source>
        <dbReference type="SAM" id="Phobius"/>
    </source>
</evidence>